<evidence type="ECO:0000313" key="2">
    <source>
        <dbReference type="Proteomes" id="UP000315753"/>
    </source>
</evidence>
<reference evidence="1 2" key="1">
    <citation type="submission" date="2019-06" db="EMBL/GenBank/DDBJ databases">
        <title>Genome sequence of Ureibacillus terrenus.</title>
        <authorList>
            <person name="Maclea K.S."/>
            <person name="Simoes M."/>
        </authorList>
    </citation>
    <scope>NUCLEOTIDE SEQUENCE [LARGE SCALE GENOMIC DNA]</scope>
    <source>
        <strain evidence="1 2">ATCC BAA-384</strain>
    </source>
</reference>
<dbReference type="Proteomes" id="UP000315753">
    <property type="component" value="Unassembled WGS sequence"/>
</dbReference>
<organism evidence="1 2">
    <name type="scientific">Ureibacillus terrenus</name>
    <dbReference type="NCBI Taxonomy" id="118246"/>
    <lineage>
        <taxon>Bacteria</taxon>
        <taxon>Bacillati</taxon>
        <taxon>Bacillota</taxon>
        <taxon>Bacilli</taxon>
        <taxon>Bacillales</taxon>
        <taxon>Caryophanaceae</taxon>
        <taxon>Ureibacillus</taxon>
    </lineage>
</organism>
<dbReference type="OrthoDB" id="2614557at2"/>
<evidence type="ECO:0000313" key="1">
    <source>
        <dbReference type="EMBL" id="TQE88655.1"/>
    </source>
</evidence>
<dbReference type="AlphaFoldDB" id="A0A540UVZ4"/>
<proteinExistence type="predicted"/>
<keyword evidence="2" id="KW-1185">Reference proteome</keyword>
<dbReference type="EMBL" id="VIGD01000027">
    <property type="protein sequence ID" value="TQE88655.1"/>
    <property type="molecule type" value="Genomic_DNA"/>
</dbReference>
<sequence>MIQFQIDPSELFGSEDFRQIIREEIKSAVAEVVRQNQLPPMLNRKQLMELFQIGQTKCSELLNRPDFPVFREAGVLIPTHLLFQWIEKNTQWVEENTSYFKAG</sequence>
<keyword evidence="1" id="KW-0238">DNA-binding</keyword>
<dbReference type="GO" id="GO:0003677">
    <property type="term" value="F:DNA binding"/>
    <property type="evidence" value="ECO:0007669"/>
    <property type="project" value="UniProtKB-KW"/>
</dbReference>
<name>A0A540UVZ4_9BACL</name>
<gene>
    <name evidence="1" type="ORF">FKZ59_13520</name>
</gene>
<comment type="caution">
    <text evidence="1">The sequence shown here is derived from an EMBL/GenBank/DDBJ whole genome shotgun (WGS) entry which is preliminary data.</text>
</comment>
<dbReference type="RefSeq" id="WP_141603283.1">
    <property type="nucleotide sequence ID" value="NZ_VIGD01000027.1"/>
</dbReference>
<protein>
    <submittedName>
        <fullName evidence="1">DNA-binding protein</fullName>
    </submittedName>
</protein>
<accession>A0A540UVZ4</accession>